<proteinExistence type="predicted"/>
<dbReference type="OrthoDB" id="8476943at2"/>
<evidence type="ECO:0000313" key="1">
    <source>
        <dbReference type="EMBL" id="SEN95629.1"/>
    </source>
</evidence>
<evidence type="ECO:0000313" key="2">
    <source>
        <dbReference type="Proteomes" id="UP000198814"/>
    </source>
</evidence>
<protein>
    <submittedName>
        <fullName evidence="1">Uncharacterized protein</fullName>
    </submittedName>
</protein>
<keyword evidence="2" id="KW-1185">Reference proteome</keyword>
<gene>
    <name evidence="1" type="ORF">SAMN05216333_102222</name>
</gene>
<dbReference type="Proteomes" id="UP000198814">
    <property type="component" value="Unassembled WGS sequence"/>
</dbReference>
<sequence>MAIKDNPRFYELIVVTELVDVTSDTKPPEVFAYAFSSDGSMLTSAPVKDGSKAALRIPVSASKERLRILVGPASEEKNAGYDDLMRRGAQQQFLLADPKNPVKELRFRVFPDIWHCWFFRACFVRGKLMKRIIVGGTTVEYPVCNATVEVFEVDPLHVLIPKLPDAIIDRLRDVIVRPRPWPSVVDLPRVPEPFPWPGPGPDPAPFERRMMMAASGAMQEAATPEDTADAFDEIANATELKYIAKAGSRLQFQQALIDHAFIIRPLLCRFFPLLVTKQKVATTTTDACGKFQTVFFRGCNDTDIPDLYFKARQRLFGFLDVTIYEPKPVSCHTHWDYVCGTEVTLYTKHPLAQICSPCPPVIGPANWVAFLAIGAHALSHIYGTAPSLQGSTDDDNRGLTDSGAPWGGLLRPRLEFSNALEALGAKYYRVSWRKGDSGDFAPLSSAVYHYYRHDVNTPTGPMPAWTPYLLGPKNADDGAGHMVPDLFEIPYPSVAPEGVWDAPPHISEIVEHFSNAKFPTQELAAGMTYDGNGDTVGADNSGKYQLKLDLFNANGQPVNIAASGIQYVVPDVPDLTGTIYTTAAAPLGLVVGSSMIVTLHVDNNHCFAGIDAPTIGALAADPCCGVLNYAAKDSVTMTWQAKHPHGFARYHFGVVRGANSVLQLPTPGGWDPVGSGSFSTTRAVSNLLNDNLPAGCAIDGCPVAGFSENLYVDATATDGWTSELGYDASAVRAFVLSSAAV</sequence>
<accession>A0A1H8KRW7</accession>
<name>A0A1H8KRW7_9PROT</name>
<dbReference type="EMBL" id="FODO01000002">
    <property type="protein sequence ID" value="SEN95629.1"/>
    <property type="molecule type" value="Genomic_DNA"/>
</dbReference>
<dbReference type="RefSeq" id="WP_090321445.1">
    <property type="nucleotide sequence ID" value="NZ_FNOE01000027.1"/>
</dbReference>
<organism evidence="1 2">
    <name type="scientific">Nitrosomonas oligotropha</name>
    <dbReference type="NCBI Taxonomy" id="42354"/>
    <lineage>
        <taxon>Bacteria</taxon>
        <taxon>Pseudomonadati</taxon>
        <taxon>Pseudomonadota</taxon>
        <taxon>Betaproteobacteria</taxon>
        <taxon>Nitrosomonadales</taxon>
        <taxon>Nitrosomonadaceae</taxon>
        <taxon>Nitrosomonas</taxon>
    </lineage>
</organism>
<dbReference type="AlphaFoldDB" id="A0A1H8KRW7"/>
<reference evidence="2" key="1">
    <citation type="submission" date="2016-10" db="EMBL/GenBank/DDBJ databases">
        <authorList>
            <person name="Varghese N."/>
            <person name="Submissions S."/>
        </authorList>
    </citation>
    <scope>NUCLEOTIDE SEQUENCE [LARGE SCALE GENOMIC DNA]</scope>
    <source>
        <strain evidence="2">Nm76</strain>
    </source>
</reference>